<protein>
    <submittedName>
        <fullName evidence="1">Uncharacterized protein</fullName>
    </submittedName>
</protein>
<organism evidence="1">
    <name type="scientific">Athelia psychrophila</name>
    <dbReference type="NCBI Taxonomy" id="1759441"/>
    <lineage>
        <taxon>Eukaryota</taxon>
        <taxon>Fungi</taxon>
        <taxon>Dikarya</taxon>
        <taxon>Basidiomycota</taxon>
        <taxon>Agaricomycotina</taxon>
        <taxon>Agaricomycetes</taxon>
        <taxon>Agaricomycetidae</taxon>
        <taxon>Atheliales</taxon>
        <taxon>Atheliaceae</taxon>
        <taxon>Athelia</taxon>
    </lineage>
</organism>
<dbReference type="OrthoDB" id="10256233at2759"/>
<name>A0A167WLP8_9AGAM</name>
<gene>
    <name evidence="1" type="ORF">FIBSPDRAFT_324864</name>
</gene>
<proteinExistence type="predicted"/>
<sequence length="165" mass="18173">MAVFRNAGDADSGFQVRQESKHSGAVGVMVGTLSKVPEMAREREWNWDKRLEVKLQKEASMGRDVNLDATGMSFYTVNTAEDRVSRPSMLSTPGEDLLPRVALGLEGCAYALTPRLVLLQVRLPLHLTDPICLACKQERGMLGARLSAARNSNRPYVSKHAHAHS</sequence>
<dbReference type="EMBL" id="KV417797">
    <property type="protein sequence ID" value="KZP06243.1"/>
    <property type="molecule type" value="Genomic_DNA"/>
</dbReference>
<accession>A0A167WLP8</accession>
<evidence type="ECO:0000313" key="1">
    <source>
        <dbReference type="EMBL" id="KZP06243.1"/>
    </source>
</evidence>
<dbReference type="AlphaFoldDB" id="A0A167WLP8"/>
<reference evidence="1" key="1">
    <citation type="journal article" date="2016" name="Mol. Biol. Evol.">
        <title>Comparative Genomics of Early-Diverging Mushroom-Forming Fungi Provides Insights into the Origins of Lignocellulose Decay Capabilities.</title>
        <authorList>
            <person name="Nagy L.G."/>
            <person name="Riley R."/>
            <person name="Tritt A."/>
            <person name="Adam C."/>
            <person name="Daum C."/>
            <person name="Floudas D."/>
            <person name="Sun H."/>
            <person name="Yadav J.S."/>
            <person name="Pangilinan J."/>
            <person name="Larsson K.H."/>
            <person name="Matsuura K."/>
            <person name="Barry K."/>
            <person name="Labutti K."/>
            <person name="Kuo R."/>
            <person name="Ohm R.A."/>
            <person name="Bhattacharya S.S."/>
            <person name="Shirouzu T."/>
            <person name="Yoshinaga Y."/>
            <person name="Martin F.M."/>
            <person name="Grigoriev I.V."/>
            <person name="Hibbett D.S."/>
        </authorList>
    </citation>
    <scope>NUCLEOTIDE SEQUENCE [LARGE SCALE GENOMIC DNA]</scope>
    <source>
        <strain evidence="1">CBS 109695</strain>
    </source>
</reference>